<evidence type="ECO:0000256" key="12">
    <source>
        <dbReference type="ARBA" id="ARBA00022842"/>
    </source>
</evidence>
<keyword evidence="8" id="KW-0255">Endonuclease</keyword>
<gene>
    <name evidence="26" type="primary">LOC105165919</name>
</gene>
<evidence type="ECO:0000313" key="25">
    <source>
        <dbReference type="Proteomes" id="UP000504604"/>
    </source>
</evidence>
<evidence type="ECO:0000256" key="3">
    <source>
        <dbReference type="ARBA" id="ARBA00004123"/>
    </source>
</evidence>
<dbReference type="Pfam" id="PF03368">
    <property type="entry name" value="Dicer_dimer"/>
    <property type="match status" value="1"/>
</dbReference>
<dbReference type="InterPro" id="IPR000999">
    <property type="entry name" value="RNase_III_dom"/>
</dbReference>
<keyword evidence="11" id="KW-0067">ATP-binding</keyword>
<evidence type="ECO:0000256" key="19">
    <source>
        <dbReference type="SAM" id="MobiDB-lite"/>
    </source>
</evidence>
<keyword evidence="14" id="KW-0943">RNA-mediated gene silencing</keyword>
<evidence type="ECO:0000256" key="16">
    <source>
        <dbReference type="ARBA" id="ARBA00023242"/>
    </source>
</evidence>
<dbReference type="Gene3D" id="3.40.50.300">
    <property type="entry name" value="P-loop containing nucleotide triphosphate hydrolases"/>
    <property type="match status" value="2"/>
</dbReference>
<reference evidence="26" key="2">
    <citation type="submission" date="2025-08" db="UniProtKB">
        <authorList>
            <consortium name="RefSeq"/>
        </authorList>
    </citation>
    <scope>IDENTIFICATION</scope>
</reference>
<keyword evidence="5" id="KW-0479">Metal-binding</keyword>
<evidence type="ECO:0000259" key="24">
    <source>
        <dbReference type="PROSITE" id="PS51327"/>
    </source>
</evidence>
<dbReference type="SMART" id="SM00535">
    <property type="entry name" value="RIBOc"/>
    <property type="match status" value="2"/>
</dbReference>
<dbReference type="SUPFAM" id="SSF52540">
    <property type="entry name" value="P-loop containing nucleoside triphosphate hydrolases"/>
    <property type="match status" value="1"/>
</dbReference>
<dbReference type="FunFam" id="3.40.50.300:FF:000705">
    <property type="entry name" value="Endoribonuclease dicer-like protein"/>
    <property type="match status" value="1"/>
</dbReference>
<dbReference type="Pfam" id="PF00271">
    <property type="entry name" value="Helicase_C"/>
    <property type="match status" value="1"/>
</dbReference>
<dbReference type="GO" id="GO:0010267">
    <property type="term" value="P:ta-siRNA processing"/>
    <property type="evidence" value="ECO:0007669"/>
    <property type="project" value="UniProtKB-ARBA"/>
</dbReference>
<evidence type="ECO:0000256" key="13">
    <source>
        <dbReference type="ARBA" id="ARBA00022884"/>
    </source>
</evidence>
<dbReference type="SMART" id="SM00487">
    <property type="entry name" value="DEXDc"/>
    <property type="match status" value="1"/>
</dbReference>
<dbReference type="FunFam" id="3.30.160.380:FF:000001">
    <property type="entry name" value="Endoribonuclease dicer-like 1"/>
    <property type="match status" value="1"/>
</dbReference>
<comment type="cofactor">
    <cofactor evidence="1">
        <name>Mn(2+)</name>
        <dbReference type="ChEBI" id="CHEBI:29035"/>
    </cofactor>
</comment>
<evidence type="ECO:0000256" key="6">
    <source>
        <dbReference type="ARBA" id="ARBA00022737"/>
    </source>
</evidence>
<dbReference type="PANTHER" id="PTHR14950:SF46">
    <property type="entry name" value="ENDORIBONUCLEASE DICER HOMOLOG 3"/>
    <property type="match status" value="1"/>
</dbReference>
<keyword evidence="6" id="KW-0677">Repeat</keyword>
<dbReference type="Gene3D" id="3.30.160.380">
    <property type="entry name" value="Dicer dimerisation domain"/>
    <property type="match status" value="1"/>
</dbReference>
<dbReference type="GO" id="GO:0004386">
    <property type="term" value="F:helicase activity"/>
    <property type="evidence" value="ECO:0007669"/>
    <property type="project" value="UniProtKB-KW"/>
</dbReference>
<keyword evidence="25" id="KW-1185">Reference proteome</keyword>
<dbReference type="GO" id="GO:0005634">
    <property type="term" value="C:nucleus"/>
    <property type="evidence" value="ECO:0007669"/>
    <property type="project" value="UniProtKB-SubCell"/>
</dbReference>
<evidence type="ECO:0000259" key="23">
    <source>
        <dbReference type="PROSITE" id="PS51194"/>
    </source>
</evidence>
<evidence type="ECO:0000256" key="14">
    <source>
        <dbReference type="ARBA" id="ARBA00023158"/>
    </source>
</evidence>
<keyword evidence="12" id="KW-0460">Magnesium</keyword>
<dbReference type="InterPro" id="IPR005034">
    <property type="entry name" value="Dicer_dimerisation"/>
</dbReference>
<protein>
    <submittedName>
        <fullName evidence="26">Endoribonuclease Dicer homolog 3a isoform X1</fullName>
    </submittedName>
</protein>
<dbReference type="Gene3D" id="3.30.160.20">
    <property type="match status" value="1"/>
</dbReference>
<feature type="domain" description="Dicer dsRNA-binding fold" evidence="24">
    <location>
        <begin position="574"/>
        <end position="664"/>
    </location>
</feature>
<feature type="domain" description="PAZ" evidence="21">
    <location>
        <begin position="875"/>
        <end position="1001"/>
    </location>
</feature>
<evidence type="ECO:0000256" key="7">
    <source>
        <dbReference type="ARBA" id="ARBA00022741"/>
    </source>
</evidence>
<dbReference type="KEGG" id="sind:105165919"/>
<dbReference type="Pfam" id="PF02170">
    <property type="entry name" value="PAZ"/>
    <property type="match status" value="1"/>
</dbReference>
<evidence type="ECO:0000256" key="18">
    <source>
        <dbReference type="PROSITE-ProRule" id="PRU00657"/>
    </source>
</evidence>
<keyword evidence="10" id="KW-0347">Helicase</keyword>
<feature type="region of interest" description="Disordered" evidence="19">
    <location>
        <begin position="1480"/>
        <end position="1529"/>
    </location>
</feature>
<dbReference type="FunFam" id="2.170.260.10:FF:000004">
    <property type="entry name" value="Dicer-like 104"/>
    <property type="match status" value="1"/>
</dbReference>
<comment type="subcellular location">
    <subcellularLocation>
        <location evidence="3">Nucleus</location>
    </subcellularLocation>
</comment>
<feature type="domain" description="Helicase C-terminal" evidence="23">
    <location>
        <begin position="386"/>
        <end position="548"/>
    </location>
</feature>
<dbReference type="Pfam" id="PF00270">
    <property type="entry name" value="DEAD"/>
    <property type="match status" value="1"/>
</dbReference>
<evidence type="ECO:0000256" key="11">
    <source>
        <dbReference type="ARBA" id="ARBA00022840"/>
    </source>
</evidence>
<dbReference type="FunCoup" id="A0A6I9TK53">
    <property type="interactions" value="1960"/>
</dbReference>
<accession>A0A6I9TK53</accession>
<comment type="similarity">
    <text evidence="17 18">Belongs to the helicase family. Dicer subfamily.</text>
</comment>
<feature type="domain" description="Helicase ATP-binding" evidence="22">
    <location>
        <begin position="42"/>
        <end position="200"/>
    </location>
</feature>
<dbReference type="OrthoDB" id="6513042at2759"/>
<keyword evidence="4" id="KW-0540">Nuclease</keyword>
<dbReference type="GO" id="GO:0005524">
    <property type="term" value="F:ATP binding"/>
    <property type="evidence" value="ECO:0007669"/>
    <property type="project" value="UniProtKB-KW"/>
</dbReference>
<evidence type="ECO:0000256" key="10">
    <source>
        <dbReference type="ARBA" id="ARBA00022806"/>
    </source>
</evidence>
<keyword evidence="7" id="KW-0547">Nucleotide-binding</keyword>
<evidence type="ECO:0000313" key="26">
    <source>
        <dbReference type="RefSeq" id="XP_011083472.1"/>
    </source>
</evidence>
<comment type="cofactor">
    <cofactor evidence="2">
        <name>Mg(2+)</name>
        <dbReference type="ChEBI" id="CHEBI:18420"/>
    </cofactor>
</comment>
<dbReference type="InterPro" id="IPR027417">
    <property type="entry name" value="P-loop_NTPase"/>
</dbReference>
<evidence type="ECO:0000256" key="17">
    <source>
        <dbReference type="ARBA" id="ARBA00035116"/>
    </source>
</evidence>
<evidence type="ECO:0000256" key="5">
    <source>
        <dbReference type="ARBA" id="ARBA00022723"/>
    </source>
</evidence>
<evidence type="ECO:0000256" key="1">
    <source>
        <dbReference type="ARBA" id="ARBA00001936"/>
    </source>
</evidence>
<dbReference type="PROSITE" id="PS50821">
    <property type="entry name" value="PAZ"/>
    <property type="match status" value="1"/>
</dbReference>
<dbReference type="GO" id="GO:0004525">
    <property type="term" value="F:ribonuclease III activity"/>
    <property type="evidence" value="ECO:0007669"/>
    <property type="project" value="InterPro"/>
</dbReference>
<evidence type="ECO:0000259" key="20">
    <source>
        <dbReference type="PROSITE" id="PS50142"/>
    </source>
</evidence>
<evidence type="ECO:0000256" key="15">
    <source>
        <dbReference type="ARBA" id="ARBA00023211"/>
    </source>
</evidence>
<dbReference type="PROSITE" id="PS50142">
    <property type="entry name" value="RNASE_3_2"/>
    <property type="match status" value="2"/>
</dbReference>
<dbReference type="Pfam" id="PF00636">
    <property type="entry name" value="Ribonuclease_3"/>
    <property type="match status" value="2"/>
</dbReference>
<evidence type="ECO:0000256" key="4">
    <source>
        <dbReference type="ARBA" id="ARBA00022722"/>
    </source>
</evidence>
<dbReference type="InterPro" id="IPR011545">
    <property type="entry name" value="DEAD/DEAH_box_helicase_dom"/>
</dbReference>
<dbReference type="GO" id="GO:0003723">
    <property type="term" value="F:RNA binding"/>
    <property type="evidence" value="ECO:0007669"/>
    <property type="project" value="UniProtKB-UniRule"/>
</dbReference>
<dbReference type="GO" id="GO:0005737">
    <property type="term" value="C:cytoplasm"/>
    <property type="evidence" value="ECO:0007669"/>
    <property type="project" value="TreeGrafter"/>
</dbReference>
<dbReference type="PROSITE" id="PS51327">
    <property type="entry name" value="DICER_DSRBF"/>
    <property type="match status" value="1"/>
</dbReference>
<sequence>MGSAEKAKPNPLKRSFESLISSQSEPMDSEVSFIPRDYQLKVYEVAMRRNTIAVLETGAGKTMIAVMMIKEIGKSLKNDNGGKKLIVFLAPTVHLVHQQYKEIKSRTELDVEEYYGARGVDEWSAKNWEKEINEHDVLVMTPQILLDALRKAYLSFTVCCFLILDECHRATGNHPYARIMKEFYHISTERPKIFGMTASPVIRKGVSCAIDSEEQIRELETLLDSQVYTVEDSIGLGECIPSATITCRFYDPIQPPNLEMKVKLESSFSKFDAILLDFQKLLPSQYKDTDDIYKLLRDRLANDHSKILFCLENLGLLCAYEAVKVCLENTPKIQEECQVYKESVGQYENFLREVMSIMEGPDEQKKLLDGVRGGSDALATGQISSKLHELLEIFRSFGKETEVLCIIFVERIIAAKVIERLMKKTTDLSHFNVSYLTGSNSSAGGLTPKVQTEILKSFRHGKVNLLFSTDVVEEGIHVAKCSSVIRFDLPQTVRSYVQSRGRARQKDSQYIIMLERGNTKQIDHMSYITRSENYMKNTTMKRDPDDLVVKAPVTNEELAYVSESTGASVTASSSLSLIQRYCQKLPGDKYFIPKPKFEQLVEGSLYRCKLILPLNAAFQTIIGPEARNFHVAKQLVCLDACKKLHVMGALNDHLLPSNEDSSQNDSTSNIKVLASGAGTTKRKELHGSISIRMLSGTWGDDGAIFHAYRIDFSCNIAEQKYSSFVLLLASKLDDDVGNIEVELYLLSKFVRAFVSSCGEIHLDSQQVAKAKCFQELIFNGLFGKLFFKSSGVRKFLFQTEESLWDPSNMYLLLPLSEETATERPLKINWMGIESCVSAVKFLKRNAWLNFQHPEAIKDKSFPPASGSVMTKFNSDIIHLANISAYADGLKEMVVVAIHTGRIYSILYAVAGTSAESPFEGDTDASYSSFADYYNKKYGIVLKYPEQPLLLLKQSHNSHNLLVDFRNEGASLKNKSKDLREKVVGKPQQHAHMPPELLVSTDIRTDVLKPFYLLPSLMHRMESLMLSSQLREEISSRAGHFEISSSLILEALTTLRCNETFSMERLELLGDSVLKYAVSCHLFLKYPKKHEGQLSSHRSRIVSNSALHKLGTNCKLQEYIRDCAFDPRRWTAPGQRSIWPSPCRHGLDSMEVPLDSKFFSEDAKLLLGKTCDRGHRWMGSKTISDCVEALIGAYYVGGGLTAALSLMKWLGVEAEVELSLIDDAIRVASLYSYAPKAEDIFILESKLGYIFSTKGLLLEAITHATEPDQGVRYCYQRLEFLGDAVLDILITLHLYENHKNVDPGDLTDLRSASVNNDNFAIAAVKRNLHSHLQHGSFYLESQISEFVKHVADMSTTVLTPDTKGPKVLGDLVESIAGAILIDSSLNLDKVWKVFKPLLSPIVTPDKLELPPSRELMELCDSLGYFIKEHFAADGDIVRAELKLQLEDVLLEAQGSGPNRKASKGMAALCLLKELELRGITSSKRRKTDTDNVDNSPSPRSDDNIRSQPDGEASGSATEKPKPPELQPDINGDLLKRACSARAHDSKTADVLVLPPVDMKKGGARNSLYALCKKLQWPMPAFDTMEQKSRTPIQIGDRTGFNSFKSQISLTIPDFGKIELIGEARADKKSSFDSAALVMLYELERRGKIIIGE</sequence>
<dbReference type="Gene3D" id="1.10.1520.10">
    <property type="entry name" value="Ribonuclease III domain"/>
    <property type="match status" value="2"/>
</dbReference>
<dbReference type="CDD" id="cd00593">
    <property type="entry name" value="RIBOc"/>
    <property type="match status" value="2"/>
</dbReference>
<keyword evidence="9" id="KW-0378">Hydrolase</keyword>
<dbReference type="SMART" id="SM00949">
    <property type="entry name" value="PAZ"/>
    <property type="match status" value="1"/>
</dbReference>
<dbReference type="CDD" id="cd18802">
    <property type="entry name" value="SF2_C_dicer"/>
    <property type="match status" value="1"/>
</dbReference>
<dbReference type="PROSITE" id="PS51192">
    <property type="entry name" value="HELICASE_ATP_BIND_1"/>
    <property type="match status" value="1"/>
</dbReference>
<dbReference type="PANTHER" id="PTHR14950">
    <property type="entry name" value="DICER-RELATED"/>
    <property type="match status" value="1"/>
</dbReference>
<dbReference type="InterPro" id="IPR001650">
    <property type="entry name" value="Helicase_C-like"/>
</dbReference>
<dbReference type="InterPro" id="IPR038248">
    <property type="entry name" value="Dicer_dimer_sf"/>
</dbReference>
<evidence type="ECO:0000259" key="22">
    <source>
        <dbReference type="PROSITE" id="PS51192"/>
    </source>
</evidence>
<keyword evidence="16" id="KW-0539">Nucleus</keyword>
<dbReference type="FunFam" id="1.10.1520.10:FF:000008">
    <property type="entry name" value="Dicer-like 104"/>
    <property type="match status" value="1"/>
</dbReference>
<proteinExistence type="inferred from homology"/>
<keyword evidence="15" id="KW-0464">Manganese</keyword>
<dbReference type="PROSITE" id="PS51194">
    <property type="entry name" value="HELICASE_CTER"/>
    <property type="match status" value="1"/>
</dbReference>
<dbReference type="RefSeq" id="XP_011083472.1">
    <property type="nucleotide sequence ID" value="XM_011085170.2"/>
</dbReference>
<dbReference type="Gene3D" id="2.170.260.10">
    <property type="entry name" value="paz domain"/>
    <property type="match status" value="1"/>
</dbReference>
<dbReference type="CDD" id="cd18034">
    <property type="entry name" value="DEXHc_dicer"/>
    <property type="match status" value="1"/>
</dbReference>
<evidence type="ECO:0000256" key="2">
    <source>
        <dbReference type="ARBA" id="ARBA00001946"/>
    </source>
</evidence>
<name>A0A6I9TK53_SESIN</name>
<dbReference type="FunFam" id="3.40.50.300:FF:000420">
    <property type="entry name" value="Endoribonuclease dicer-like 1"/>
    <property type="match status" value="1"/>
</dbReference>
<dbReference type="Proteomes" id="UP000504604">
    <property type="component" value="Linkage group LG1"/>
</dbReference>
<feature type="domain" description="RNase III" evidence="20">
    <location>
        <begin position="1026"/>
        <end position="1198"/>
    </location>
</feature>
<dbReference type="InterPro" id="IPR036389">
    <property type="entry name" value="RNase_III_sf"/>
</dbReference>
<reference evidence="25" key="1">
    <citation type="submission" date="2024-10" db="UniProtKB">
        <authorList>
            <consortium name="RefSeq"/>
        </authorList>
    </citation>
    <scope>NUCLEOTIDE SEQUENCE [LARGE SCALE GENOMIC DNA]</scope>
    <source>
        <strain evidence="25">cv. Zhongzhi No. 13</strain>
    </source>
</reference>
<dbReference type="InterPro" id="IPR014001">
    <property type="entry name" value="Helicase_ATP-bd"/>
</dbReference>
<dbReference type="FunFam" id="1.10.1520.10:FF:000004">
    <property type="entry name" value="Endoribonuclease dicer-like 1"/>
    <property type="match status" value="1"/>
</dbReference>
<organism evidence="25 26">
    <name type="scientific">Sesamum indicum</name>
    <name type="common">Oriental sesame</name>
    <name type="synonym">Sesamum orientale</name>
    <dbReference type="NCBI Taxonomy" id="4182"/>
    <lineage>
        <taxon>Eukaryota</taxon>
        <taxon>Viridiplantae</taxon>
        <taxon>Streptophyta</taxon>
        <taxon>Embryophyta</taxon>
        <taxon>Tracheophyta</taxon>
        <taxon>Spermatophyta</taxon>
        <taxon>Magnoliopsida</taxon>
        <taxon>eudicotyledons</taxon>
        <taxon>Gunneridae</taxon>
        <taxon>Pentapetalae</taxon>
        <taxon>asterids</taxon>
        <taxon>lamiids</taxon>
        <taxon>Lamiales</taxon>
        <taxon>Pedaliaceae</taxon>
        <taxon>Sesamum</taxon>
    </lineage>
</organism>
<dbReference type="SUPFAM" id="SSF101690">
    <property type="entry name" value="PAZ domain"/>
    <property type="match status" value="1"/>
</dbReference>
<dbReference type="GO" id="GO:0046872">
    <property type="term" value="F:metal ion binding"/>
    <property type="evidence" value="ECO:0007669"/>
    <property type="project" value="UniProtKB-KW"/>
</dbReference>
<evidence type="ECO:0000259" key="21">
    <source>
        <dbReference type="PROSITE" id="PS50821"/>
    </source>
</evidence>
<dbReference type="GeneID" id="105165919"/>
<dbReference type="SUPFAM" id="SSF69065">
    <property type="entry name" value="RNase III domain-like"/>
    <property type="match status" value="2"/>
</dbReference>
<dbReference type="SMART" id="SM00490">
    <property type="entry name" value="HELICc"/>
    <property type="match status" value="1"/>
</dbReference>
<feature type="domain" description="RNase III" evidence="20">
    <location>
        <begin position="1239"/>
        <end position="1383"/>
    </location>
</feature>
<evidence type="ECO:0000256" key="9">
    <source>
        <dbReference type="ARBA" id="ARBA00022801"/>
    </source>
</evidence>
<dbReference type="InterPro" id="IPR003100">
    <property type="entry name" value="PAZ_dom"/>
</dbReference>
<dbReference type="InterPro" id="IPR036085">
    <property type="entry name" value="PAZ_dom_sf"/>
</dbReference>
<dbReference type="PROSITE" id="PS00517">
    <property type="entry name" value="RNASE_3_1"/>
    <property type="match status" value="1"/>
</dbReference>
<evidence type="ECO:0000256" key="8">
    <source>
        <dbReference type="ARBA" id="ARBA00022759"/>
    </source>
</evidence>
<keyword evidence="13 18" id="KW-0694">RNA-binding</keyword>
<dbReference type="InParanoid" id="A0A6I9TK53"/>